<comment type="caution">
    <text evidence="1">The sequence shown here is derived from an EMBL/GenBank/DDBJ whole genome shotgun (WGS) entry which is preliminary data.</text>
</comment>
<dbReference type="EMBL" id="BMNH01000036">
    <property type="protein sequence ID" value="GGO81272.1"/>
    <property type="molecule type" value="Genomic_DNA"/>
</dbReference>
<dbReference type="AlphaFoldDB" id="A0A917ZG86"/>
<protein>
    <submittedName>
        <fullName evidence="1">Uncharacterized protein</fullName>
    </submittedName>
</protein>
<accession>A0A917ZG86</accession>
<gene>
    <name evidence="1" type="ORF">GCM10012289_69860</name>
</gene>
<name>A0A917ZG86_9ACTN</name>
<evidence type="ECO:0000313" key="2">
    <source>
        <dbReference type="Proteomes" id="UP000646523"/>
    </source>
</evidence>
<organism evidence="1 2">
    <name type="scientific">Nonomuraea cavernae</name>
    <dbReference type="NCBI Taxonomy" id="2045107"/>
    <lineage>
        <taxon>Bacteria</taxon>
        <taxon>Bacillati</taxon>
        <taxon>Actinomycetota</taxon>
        <taxon>Actinomycetes</taxon>
        <taxon>Streptosporangiales</taxon>
        <taxon>Streptosporangiaceae</taxon>
        <taxon>Nonomuraea</taxon>
    </lineage>
</organism>
<keyword evidence="2" id="KW-1185">Reference proteome</keyword>
<reference evidence="1" key="2">
    <citation type="submission" date="2020-09" db="EMBL/GenBank/DDBJ databases">
        <authorList>
            <person name="Sun Q."/>
            <person name="Zhou Y."/>
        </authorList>
    </citation>
    <scope>NUCLEOTIDE SEQUENCE</scope>
    <source>
        <strain evidence="1">CGMCC 4.7368</strain>
    </source>
</reference>
<reference evidence="1" key="1">
    <citation type="journal article" date="2014" name="Int. J. Syst. Evol. Microbiol.">
        <title>Complete genome sequence of Corynebacterium casei LMG S-19264T (=DSM 44701T), isolated from a smear-ripened cheese.</title>
        <authorList>
            <consortium name="US DOE Joint Genome Institute (JGI-PGF)"/>
            <person name="Walter F."/>
            <person name="Albersmeier A."/>
            <person name="Kalinowski J."/>
            <person name="Ruckert C."/>
        </authorList>
    </citation>
    <scope>NUCLEOTIDE SEQUENCE</scope>
    <source>
        <strain evidence="1">CGMCC 4.7368</strain>
    </source>
</reference>
<proteinExistence type="predicted"/>
<dbReference type="Proteomes" id="UP000646523">
    <property type="component" value="Unassembled WGS sequence"/>
</dbReference>
<sequence length="116" mass="12667">MMSTSARADLTELLSYVGSELNDPRADLRATLLHVTAELARLLTQDIDDRELDSMFDQPPTLPTPDGPVTPGEIISLPGRGPALVLAVREEGALLKVRDETGVRHIQRKPDGWADL</sequence>
<evidence type="ECO:0000313" key="1">
    <source>
        <dbReference type="EMBL" id="GGO81272.1"/>
    </source>
</evidence>